<proteinExistence type="predicted"/>
<gene>
    <name evidence="1" type="ORF">Q9315_23475</name>
</gene>
<accession>A0ABY9K9G0</accession>
<keyword evidence="2" id="KW-1185">Reference proteome</keyword>
<evidence type="ECO:0000313" key="2">
    <source>
        <dbReference type="Proteomes" id="UP001225788"/>
    </source>
</evidence>
<geneLocation type="plasmid" evidence="1 2">
    <name>unnamed1</name>
</geneLocation>
<dbReference type="EMBL" id="CP132315">
    <property type="protein sequence ID" value="WLS05126.1"/>
    <property type="molecule type" value="Genomic_DNA"/>
</dbReference>
<keyword evidence="1" id="KW-0614">Plasmid</keyword>
<dbReference type="RefSeq" id="WP_306161600.1">
    <property type="nucleotide sequence ID" value="NZ_CP132315.1"/>
</dbReference>
<organism evidence="1 2">
    <name type="scientific">Shinella oryzae</name>
    <dbReference type="NCBI Taxonomy" id="2871820"/>
    <lineage>
        <taxon>Bacteria</taxon>
        <taxon>Pseudomonadati</taxon>
        <taxon>Pseudomonadota</taxon>
        <taxon>Alphaproteobacteria</taxon>
        <taxon>Hyphomicrobiales</taxon>
        <taxon>Rhizobiaceae</taxon>
        <taxon>Shinella</taxon>
    </lineage>
</organism>
<reference evidence="1 2" key="1">
    <citation type="submission" date="2023-08" db="EMBL/GenBank/DDBJ databases">
        <title>Pathogen: clinical or host-associated sample.</title>
        <authorList>
            <person name="Hergert J."/>
            <person name="Casey R."/>
            <person name="Wagner J."/>
            <person name="Young E.L."/>
            <person name="Oakeson K.F."/>
        </authorList>
    </citation>
    <scope>NUCLEOTIDE SEQUENCE [LARGE SCALE GENOMIC DNA]</scope>
    <source>
        <strain evidence="1 2">UPHL-collab-2</strain>
        <plasmid evidence="1 2">unnamed1</plasmid>
    </source>
</reference>
<name>A0ABY9K9G0_9HYPH</name>
<dbReference type="Proteomes" id="UP001225788">
    <property type="component" value="Plasmid unnamed1"/>
</dbReference>
<sequence length="133" mass="14765">MLGAEAAHASGQLPPTIFMQKTLPNIDACHNLLDSIYRDDLVEAAKPQASAGGQQVVLTHKPVVEGSQLVTYDVQYGWLSKTELPQDRKIRNDYSYDRRRYVCNAGLLTGTSTQGFTLETYEDMPNDESKGKD</sequence>
<evidence type="ECO:0000313" key="1">
    <source>
        <dbReference type="EMBL" id="WLS05126.1"/>
    </source>
</evidence>
<protein>
    <submittedName>
        <fullName evidence="1">Uncharacterized protein</fullName>
    </submittedName>
</protein>